<keyword evidence="2" id="KW-1185">Reference proteome</keyword>
<name>A0AC61NBQ0_9BACT</name>
<accession>A0AC61NBQ0</accession>
<protein>
    <submittedName>
        <fullName evidence="1">DUF5074 domain-containing protein</fullName>
    </submittedName>
</protein>
<dbReference type="Proteomes" id="UP000826212">
    <property type="component" value="Chromosome"/>
</dbReference>
<gene>
    <name evidence="1" type="ORF">K4L44_09955</name>
</gene>
<evidence type="ECO:0000313" key="2">
    <source>
        <dbReference type="Proteomes" id="UP000826212"/>
    </source>
</evidence>
<evidence type="ECO:0000313" key="1">
    <source>
        <dbReference type="EMBL" id="QZE12911.1"/>
    </source>
</evidence>
<proteinExistence type="predicted"/>
<organism evidence="1 2">
    <name type="scientific">Halosquirtibacter laminarini</name>
    <dbReference type="NCBI Taxonomy" id="3374600"/>
    <lineage>
        <taxon>Bacteria</taxon>
        <taxon>Pseudomonadati</taxon>
        <taxon>Bacteroidota</taxon>
        <taxon>Bacteroidia</taxon>
        <taxon>Marinilabiliales</taxon>
        <taxon>Prolixibacteraceae</taxon>
        <taxon>Halosquirtibacter</taxon>
    </lineage>
</organism>
<sequence>MKITRILSVLLLLTTLFVSCSEETEKKPSVPGKYSNSVYILNEGPYGDPTASSISVYNPVDQEVENQVFKTANKDIGSDGLILGNLPQSMTQEGELIHIIVNGDNKIFTINGKDARYYGKTTGVTSPRYMVTLPDHSAFVTSLGVTELTKVDLVQKEFDEGKVLDKIDLTNPDITKVKQHTTEQIIATGDQLFTNAWSYDNKILVIDPKTRMLTDSITVGIQPQSIALDKNKKLWVLCDGSWNGNPYATQTAGSIYRIDTKTNKVEWSYQFPTIGAQKKNLCINGSGDTLYFINKDVYRIKIDQTEPEKVIEAKAGQTFYGMGIDPKNGDIYIGDAIDYAQDGMVYRYNKNLESVDNFKVGILPNSFLFYYN</sequence>
<dbReference type="EMBL" id="CP081303">
    <property type="protein sequence ID" value="QZE12911.1"/>
    <property type="molecule type" value="Genomic_DNA"/>
</dbReference>
<reference evidence="1" key="1">
    <citation type="submission" date="2021-08" db="EMBL/GenBank/DDBJ databases">
        <title>Novel anaerobic bacterium isolated from sea squirt in East Sea, Republic of Korea.</title>
        <authorList>
            <person name="Nguyen T.H."/>
            <person name="Li Z."/>
            <person name="Lee Y.-J."/>
            <person name="Ko J."/>
            <person name="Kim S.-G."/>
        </authorList>
    </citation>
    <scope>NUCLEOTIDE SEQUENCE</scope>
    <source>
        <strain evidence="1">KCTC 25031</strain>
    </source>
</reference>